<dbReference type="AlphaFoldDB" id="A0A6A6R297"/>
<reference evidence="2" key="1">
    <citation type="journal article" date="2020" name="Stud. Mycol.">
        <title>101 Dothideomycetes genomes: a test case for predicting lifestyles and emergence of pathogens.</title>
        <authorList>
            <person name="Haridas S."/>
            <person name="Albert R."/>
            <person name="Binder M."/>
            <person name="Bloem J."/>
            <person name="Labutti K."/>
            <person name="Salamov A."/>
            <person name="Andreopoulos B."/>
            <person name="Baker S."/>
            <person name="Barry K."/>
            <person name="Bills G."/>
            <person name="Bluhm B."/>
            <person name="Cannon C."/>
            <person name="Castanera R."/>
            <person name="Culley D."/>
            <person name="Daum C."/>
            <person name="Ezra D."/>
            <person name="Gonzalez J."/>
            <person name="Henrissat B."/>
            <person name="Kuo A."/>
            <person name="Liang C."/>
            <person name="Lipzen A."/>
            <person name="Lutzoni F."/>
            <person name="Magnuson J."/>
            <person name="Mondo S."/>
            <person name="Nolan M."/>
            <person name="Ohm R."/>
            <person name="Pangilinan J."/>
            <person name="Park H.-J."/>
            <person name="Ramirez L."/>
            <person name="Alfaro M."/>
            <person name="Sun H."/>
            <person name="Tritt A."/>
            <person name="Yoshinaga Y."/>
            <person name="Zwiers L.-H."/>
            <person name="Turgeon B."/>
            <person name="Goodwin S."/>
            <person name="Spatafora J."/>
            <person name="Crous P."/>
            <person name="Grigoriev I."/>
        </authorList>
    </citation>
    <scope>NUCLEOTIDE SEQUENCE</scope>
    <source>
        <strain evidence="2">CBS 269.34</strain>
    </source>
</reference>
<sequence>MPLTKKGRKRNVPKTIRFAEAPQIRNPERVAVKQPPGSKTRATYEEENPSHSPNQPPYSSSRPISSASRSPSPYPLIPSQLPISPSPTLTLRASRLYANGASWNPKPAITAFHKPSLAPAATFPVSLNPWDEFYRVRDERRKKKTLKMRWFGIDS</sequence>
<evidence type="ECO:0000313" key="3">
    <source>
        <dbReference type="Proteomes" id="UP000799750"/>
    </source>
</evidence>
<dbReference type="EMBL" id="MU004186">
    <property type="protein sequence ID" value="KAF2497963.1"/>
    <property type="molecule type" value="Genomic_DNA"/>
</dbReference>
<dbReference type="Proteomes" id="UP000799750">
    <property type="component" value="Unassembled WGS sequence"/>
</dbReference>
<name>A0A6A6R297_9PEZI</name>
<feature type="compositionally biased region" description="Low complexity" evidence="1">
    <location>
        <begin position="57"/>
        <end position="85"/>
    </location>
</feature>
<feature type="compositionally biased region" description="Basic residues" evidence="1">
    <location>
        <begin position="1"/>
        <end position="12"/>
    </location>
</feature>
<evidence type="ECO:0000256" key="1">
    <source>
        <dbReference type="SAM" id="MobiDB-lite"/>
    </source>
</evidence>
<proteinExistence type="predicted"/>
<evidence type="ECO:0000313" key="2">
    <source>
        <dbReference type="EMBL" id="KAF2497963.1"/>
    </source>
</evidence>
<organism evidence="2 3">
    <name type="scientific">Lophium mytilinum</name>
    <dbReference type="NCBI Taxonomy" id="390894"/>
    <lineage>
        <taxon>Eukaryota</taxon>
        <taxon>Fungi</taxon>
        <taxon>Dikarya</taxon>
        <taxon>Ascomycota</taxon>
        <taxon>Pezizomycotina</taxon>
        <taxon>Dothideomycetes</taxon>
        <taxon>Pleosporomycetidae</taxon>
        <taxon>Mytilinidiales</taxon>
        <taxon>Mytilinidiaceae</taxon>
        <taxon>Lophium</taxon>
    </lineage>
</organism>
<dbReference type="OrthoDB" id="10404194at2759"/>
<gene>
    <name evidence="2" type="ORF">BU16DRAFT_559683</name>
</gene>
<keyword evidence="3" id="KW-1185">Reference proteome</keyword>
<protein>
    <submittedName>
        <fullName evidence="2">Uncharacterized protein</fullName>
    </submittedName>
</protein>
<feature type="region of interest" description="Disordered" evidence="1">
    <location>
        <begin position="1"/>
        <end position="85"/>
    </location>
</feature>
<accession>A0A6A6R297</accession>